<dbReference type="AlphaFoldDB" id="A0A2S6GY02"/>
<evidence type="ECO:0000313" key="1">
    <source>
        <dbReference type="EMBL" id="PPK70040.1"/>
    </source>
</evidence>
<comment type="caution">
    <text evidence="1">The sequence shown here is derived from an EMBL/GenBank/DDBJ whole genome shotgun (WGS) entry which is preliminary data.</text>
</comment>
<protein>
    <submittedName>
        <fullName evidence="1">Uncharacterized protein</fullName>
    </submittedName>
</protein>
<proteinExistence type="predicted"/>
<dbReference type="Proteomes" id="UP000238071">
    <property type="component" value="Unassembled WGS sequence"/>
</dbReference>
<gene>
    <name evidence="1" type="ORF">B0F88_109141</name>
</gene>
<evidence type="ECO:0000313" key="2">
    <source>
        <dbReference type="Proteomes" id="UP000238071"/>
    </source>
</evidence>
<keyword evidence="2" id="KW-1185">Reference proteome</keyword>
<dbReference type="EMBL" id="PTIY01000009">
    <property type="protein sequence ID" value="PPK70040.1"/>
    <property type="molecule type" value="Genomic_DNA"/>
</dbReference>
<organism evidence="1 2">
    <name type="scientific">Methylobacter tundripaludum</name>
    <dbReference type="NCBI Taxonomy" id="173365"/>
    <lineage>
        <taxon>Bacteria</taxon>
        <taxon>Pseudomonadati</taxon>
        <taxon>Pseudomonadota</taxon>
        <taxon>Gammaproteobacteria</taxon>
        <taxon>Methylococcales</taxon>
        <taxon>Methylococcaceae</taxon>
        <taxon>Methylobacter</taxon>
    </lineage>
</organism>
<dbReference type="OrthoDB" id="5569134at2"/>
<accession>A0A2S6GY02</accession>
<dbReference type="RefSeq" id="WP_104424204.1">
    <property type="nucleotide sequence ID" value="NZ_PTIY01000009.1"/>
</dbReference>
<name>A0A2S6GY02_9GAMM</name>
<reference evidence="1 2" key="1">
    <citation type="submission" date="2018-02" db="EMBL/GenBank/DDBJ databases">
        <title>Subsurface microbial communities from deep shales in Ohio and West Virginia, USA.</title>
        <authorList>
            <person name="Wrighton K."/>
        </authorList>
    </citation>
    <scope>NUCLEOTIDE SEQUENCE [LARGE SCALE GENOMIC DNA]</scope>
    <source>
        <strain evidence="1 2">OWC-G53F</strain>
    </source>
</reference>
<sequence length="99" mass="11250">MNVWAIDKDVPLKLLLLELVHRYGENTLALNNQVQHFQAVDLCRINEPAISAYIYTFGQNAGRYGVDLKYPIPAHNIVGENEDLTLDQIIEIISTHLFS</sequence>